<organism evidence="3 4">
    <name type="scientific">Metabacillus halosaccharovorans</name>
    <dbReference type="NCBI Taxonomy" id="930124"/>
    <lineage>
        <taxon>Bacteria</taxon>
        <taxon>Bacillati</taxon>
        <taxon>Bacillota</taxon>
        <taxon>Bacilli</taxon>
        <taxon>Bacillales</taxon>
        <taxon>Bacillaceae</taxon>
        <taxon>Metabacillus</taxon>
    </lineage>
</organism>
<dbReference type="InterPro" id="IPR036779">
    <property type="entry name" value="LysM_dom_sf"/>
</dbReference>
<accession>A0ABT3DML7</accession>
<name>A0ABT3DML7_9BACI</name>
<sequence length="296" mass="32993">MQSRQNLFVCTICIFIGLFLVVTNSARAESHIKELEHTWIQPVQGTITDTFGTRNGKHKGIDIAAPEGAKIISVSSGLVVKSYYSDTYGHVVFIKHPEGYETVYAHLRERNVQQGEKVTKGQMLGIIGNTGVSTGTHLHFEVHKGEWTFEKEHAVDPLFVFEEDVKKTVYAEDSGNDSVETNAQGGLSETTTDKQEENSQKNVITVVKGDTLWRLSNTFNVSVSSIKKWNNLKNDVIFPNQELTIFIKNSANYVVQPGDTIQSIAAEFSTSPEAIKKINDITSEKIYPEQVLVINK</sequence>
<dbReference type="PANTHER" id="PTHR21666">
    <property type="entry name" value="PEPTIDASE-RELATED"/>
    <property type="match status" value="1"/>
</dbReference>
<dbReference type="EMBL" id="JAOYEY010000050">
    <property type="protein sequence ID" value="MCV9888310.1"/>
    <property type="molecule type" value="Genomic_DNA"/>
</dbReference>
<evidence type="ECO:0000256" key="1">
    <source>
        <dbReference type="SAM" id="MobiDB-lite"/>
    </source>
</evidence>
<feature type="domain" description="LysM" evidence="2">
    <location>
        <begin position="251"/>
        <end position="294"/>
    </location>
</feature>
<dbReference type="PANTHER" id="PTHR21666:SF270">
    <property type="entry name" value="MUREIN HYDROLASE ACTIVATOR ENVC"/>
    <property type="match status" value="1"/>
</dbReference>
<proteinExistence type="predicted"/>
<dbReference type="SUPFAM" id="SSF54106">
    <property type="entry name" value="LysM domain"/>
    <property type="match status" value="2"/>
</dbReference>
<feature type="domain" description="LysM" evidence="2">
    <location>
        <begin position="202"/>
        <end position="245"/>
    </location>
</feature>
<dbReference type="InterPro" id="IPR011055">
    <property type="entry name" value="Dup_hybrid_motif"/>
</dbReference>
<dbReference type="CDD" id="cd00118">
    <property type="entry name" value="LysM"/>
    <property type="match status" value="2"/>
</dbReference>
<dbReference type="Proteomes" id="UP001526147">
    <property type="component" value="Unassembled WGS sequence"/>
</dbReference>
<feature type="compositionally biased region" description="Polar residues" evidence="1">
    <location>
        <begin position="176"/>
        <end position="190"/>
    </location>
</feature>
<dbReference type="CDD" id="cd12797">
    <property type="entry name" value="M23_peptidase"/>
    <property type="match status" value="1"/>
</dbReference>
<comment type="caution">
    <text evidence="3">The sequence shown here is derived from an EMBL/GenBank/DDBJ whole genome shotgun (WGS) entry which is preliminary data.</text>
</comment>
<dbReference type="InterPro" id="IPR050570">
    <property type="entry name" value="Cell_wall_metabolism_enzyme"/>
</dbReference>
<evidence type="ECO:0000313" key="3">
    <source>
        <dbReference type="EMBL" id="MCV9888310.1"/>
    </source>
</evidence>
<dbReference type="InterPro" id="IPR018392">
    <property type="entry name" value="LysM"/>
</dbReference>
<dbReference type="InterPro" id="IPR016047">
    <property type="entry name" value="M23ase_b-sheet_dom"/>
</dbReference>
<evidence type="ECO:0000313" key="4">
    <source>
        <dbReference type="Proteomes" id="UP001526147"/>
    </source>
</evidence>
<feature type="region of interest" description="Disordered" evidence="1">
    <location>
        <begin position="172"/>
        <end position="199"/>
    </location>
</feature>
<dbReference type="SMART" id="SM00257">
    <property type="entry name" value="LysM"/>
    <property type="match status" value="2"/>
</dbReference>
<protein>
    <submittedName>
        <fullName evidence="3">Peptidoglycan DD-metalloendopeptidase family protein</fullName>
    </submittedName>
</protein>
<keyword evidence="4" id="KW-1185">Reference proteome</keyword>
<dbReference type="Pfam" id="PF01476">
    <property type="entry name" value="LysM"/>
    <property type="match status" value="2"/>
</dbReference>
<dbReference type="Gene3D" id="3.10.350.10">
    <property type="entry name" value="LysM domain"/>
    <property type="match status" value="2"/>
</dbReference>
<dbReference type="SUPFAM" id="SSF51261">
    <property type="entry name" value="Duplicated hybrid motif"/>
    <property type="match status" value="1"/>
</dbReference>
<dbReference type="PROSITE" id="PS51782">
    <property type="entry name" value="LYSM"/>
    <property type="match status" value="2"/>
</dbReference>
<evidence type="ECO:0000259" key="2">
    <source>
        <dbReference type="PROSITE" id="PS51782"/>
    </source>
</evidence>
<dbReference type="RefSeq" id="WP_264144433.1">
    <property type="nucleotide sequence ID" value="NZ_JAOYEY010000050.1"/>
</dbReference>
<reference evidence="3 4" key="1">
    <citation type="submission" date="2022-10" db="EMBL/GenBank/DDBJ databases">
        <title>Draft genome assembly of moderately radiation resistant bacterium Metabacillus halosaccharovorans.</title>
        <authorList>
            <person name="Pal S."/>
            <person name="Gopinathan A."/>
        </authorList>
    </citation>
    <scope>NUCLEOTIDE SEQUENCE [LARGE SCALE GENOMIC DNA]</scope>
    <source>
        <strain evidence="3 4">VITHBRA001</strain>
    </source>
</reference>
<dbReference type="Pfam" id="PF01551">
    <property type="entry name" value="Peptidase_M23"/>
    <property type="match status" value="1"/>
</dbReference>
<gene>
    <name evidence="3" type="ORF">OIH86_21910</name>
</gene>
<dbReference type="Gene3D" id="2.70.70.10">
    <property type="entry name" value="Glucose Permease (Domain IIA)"/>
    <property type="match status" value="1"/>
</dbReference>